<dbReference type="AlphaFoldDB" id="A0A399RCV9"/>
<feature type="domain" description="OmpA-like" evidence="9">
    <location>
        <begin position="151"/>
        <end position="270"/>
    </location>
</feature>
<sequence length="276" mass="29876">MAQSPSNAHHDHVTIIKRKKVVKGDGHHGGAWKVAYADFVTAMMAFFLLMWLLNATTEDQRKGIADYFNPSIPVSRVSGGGADGLNGSSLMADDSAAKVGTGATGIGDGHSLEQMRHTDIQRDLEEMREELGDDPERLSEHLMVKMTPEGIVLEIVDSESRPLFELGRSEPTALMTDLLDAVSNSLNAFENDVKIVGHTDNRPFRGAAGYDNWRLSSDRANTARQLLAANGFPVSRVREVSGRADTDPLVPGDPSAARNRRISITIMTDAPDPAAS</sequence>
<dbReference type="PROSITE" id="PS51123">
    <property type="entry name" value="OMPA_2"/>
    <property type="match status" value="1"/>
</dbReference>
<keyword evidence="5 8" id="KW-1133">Transmembrane helix</keyword>
<proteinExistence type="inferred from homology"/>
<evidence type="ECO:0000313" key="11">
    <source>
        <dbReference type="Proteomes" id="UP000265845"/>
    </source>
</evidence>
<reference evidence="10 11" key="1">
    <citation type="submission" date="2018-08" db="EMBL/GenBank/DDBJ databases">
        <title>Henriciella mobilis sp. nov., isolated from seawater.</title>
        <authorList>
            <person name="Cheng H."/>
            <person name="Wu Y.-H."/>
            <person name="Xu X.-W."/>
            <person name="Guo L.-L."/>
        </authorList>
    </citation>
    <scope>NUCLEOTIDE SEQUENCE [LARGE SCALE GENOMIC DNA]</scope>
    <source>
        <strain evidence="10 11">CCUG67844</strain>
    </source>
</reference>
<evidence type="ECO:0000256" key="6">
    <source>
        <dbReference type="ARBA" id="ARBA00023136"/>
    </source>
</evidence>
<dbReference type="OrthoDB" id="7170686at2"/>
<evidence type="ECO:0000313" key="10">
    <source>
        <dbReference type="EMBL" id="RIJ27319.1"/>
    </source>
</evidence>
<keyword evidence="6 7" id="KW-0472">Membrane</keyword>
<dbReference type="Pfam" id="PF13677">
    <property type="entry name" value="MotB_plug"/>
    <property type="match status" value="1"/>
</dbReference>
<dbReference type="PANTHER" id="PTHR30329:SF21">
    <property type="entry name" value="LIPOPROTEIN YIAD-RELATED"/>
    <property type="match status" value="1"/>
</dbReference>
<evidence type="ECO:0000256" key="5">
    <source>
        <dbReference type="ARBA" id="ARBA00022989"/>
    </source>
</evidence>
<gene>
    <name evidence="10" type="ORF">D1222_13000</name>
</gene>
<keyword evidence="11" id="KW-1185">Reference proteome</keyword>
<dbReference type="GO" id="GO:0005886">
    <property type="term" value="C:plasma membrane"/>
    <property type="evidence" value="ECO:0007669"/>
    <property type="project" value="UniProtKB-SubCell"/>
</dbReference>
<dbReference type="InterPro" id="IPR050330">
    <property type="entry name" value="Bact_OuterMem_StrucFunc"/>
</dbReference>
<dbReference type="Pfam" id="PF00691">
    <property type="entry name" value="OmpA"/>
    <property type="match status" value="1"/>
</dbReference>
<evidence type="ECO:0000256" key="3">
    <source>
        <dbReference type="ARBA" id="ARBA00022475"/>
    </source>
</evidence>
<protein>
    <submittedName>
        <fullName evidence="10">Chemotaxis protein MotB</fullName>
    </submittedName>
</protein>
<keyword evidence="3" id="KW-1003">Cell membrane</keyword>
<accession>A0A399RCV9</accession>
<evidence type="ECO:0000256" key="4">
    <source>
        <dbReference type="ARBA" id="ARBA00022692"/>
    </source>
</evidence>
<feature type="transmembrane region" description="Helical" evidence="8">
    <location>
        <begin position="34"/>
        <end position="53"/>
    </location>
</feature>
<evidence type="ECO:0000256" key="8">
    <source>
        <dbReference type="SAM" id="Phobius"/>
    </source>
</evidence>
<evidence type="ECO:0000256" key="1">
    <source>
        <dbReference type="ARBA" id="ARBA00004162"/>
    </source>
</evidence>
<dbReference type="InterPro" id="IPR025713">
    <property type="entry name" value="MotB-like_N_dom"/>
</dbReference>
<comment type="caution">
    <text evidence="10">The sequence shown here is derived from an EMBL/GenBank/DDBJ whole genome shotgun (WGS) entry which is preliminary data.</text>
</comment>
<dbReference type="Gene3D" id="3.30.1330.60">
    <property type="entry name" value="OmpA-like domain"/>
    <property type="match status" value="1"/>
</dbReference>
<dbReference type="InterPro" id="IPR006665">
    <property type="entry name" value="OmpA-like"/>
</dbReference>
<evidence type="ECO:0000256" key="7">
    <source>
        <dbReference type="PROSITE-ProRule" id="PRU00473"/>
    </source>
</evidence>
<dbReference type="Proteomes" id="UP000265845">
    <property type="component" value="Unassembled WGS sequence"/>
</dbReference>
<evidence type="ECO:0000259" key="9">
    <source>
        <dbReference type="PROSITE" id="PS51123"/>
    </source>
</evidence>
<dbReference type="SUPFAM" id="SSF103088">
    <property type="entry name" value="OmpA-like"/>
    <property type="match status" value="1"/>
</dbReference>
<dbReference type="EMBL" id="QWGA01000008">
    <property type="protein sequence ID" value="RIJ27319.1"/>
    <property type="molecule type" value="Genomic_DNA"/>
</dbReference>
<dbReference type="RefSeq" id="WP_119454702.1">
    <property type="nucleotide sequence ID" value="NZ_QWGA01000008.1"/>
</dbReference>
<comment type="subcellular location">
    <subcellularLocation>
        <location evidence="1">Cell membrane</location>
        <topology evidence="1">Single-pass membrane protein</topology>
    </subcellularLocation>
</comment>
<dbReference type="CDD" id="cd07185">
    <property type="entry name" value="OmpA_C-like"/>
    <property type="match status" value="1"/>
</dbReference>
<dbReference type="PANTHER" id="PTHR30329">
    <property type="entry name" value="STATOR ELEMENT OF FLAGELLAR MOTOR COMPLEX"/>
    <property type="match status" value="1"/>
</dbReference>
<organism evidence="10 11">
    <name type="scientific">Henriciella algicola</name>
    <dbReference type="NCBI Taxonomy" id="1608422"/>
    <lineage>
        <taxon>Bacteria</taxon>
        <taxon>Pseudomonadati</taxon>
        <taxon>Pseudomonadota</taxon>
        <taxon>Alphaproteobacteria</taxon>
        <taxon>Hyphomonadales</taxon>
        <taxon>Hyphomonadaceae</taxon>
        <taxon>Henriciella</taxon>
    </lineage>
</organism>
<name>A0A399RCV9_9PROT</name>
<comment type="similarity">
    <text evidence="2">Belongs to the MotB family.</text>
</comment>
<evidence type="ECO:0000256" key="2">
    <source>
        <dbReference type="ARBA" id="ARBA00008914"/>
    </source>
</evidence>
<dbReference type="InterPro" id="IPR036737">
    <property type="entry name" value="OmpA-like_sf"/>
</dbReference>
<keyword evidence="4 8" id="KW-0812">Transmembrane</keyword>